<keyword evidence="2" id="KW-0067">ATP-binding</keyword>
<dbReference type="SUPFAM" id="SSF52540">
    <property type="entry name" value="P-loop containing nucleoside triphosphate hydrolases"/>
    <property type="match status" value="2"/>
</dbReference>
<dbReference type="Gene3D" id="3.40.50.300">
    <property type="entry name" value="P-loop containing nucleotide triphosphate hydrolases"/>
    <property type="match status" value="1"/>
</dbReference>
<protein>
    <submittedName>
        <fullName evidence="2">DEAD/DEAH box helicase</fullName>
    </submittedName>
    <submittedName>
        <fullName evidence="3">Helicase SNF2</fullName>
    </submittedName>
</protein>
<evidence type="ECO:0000313" key="4">
    <source>
        <dbReference type="Proteomes" id="UP000219632"/>
    </source>
</evidence>
<keyword evidence="4" id="KW-1185">Reference proteome</keyword>
<dbReference type="Proteomes" id="UP000522007">
    <property type="component" value="Unassembled WGS sequence"/>
</dbReference>
<keyword evidence="2" id="KW-0378">Hydrolase</keyword>
<evidence type="ECO:0000313" key="3">
    <source>
        <dbReference type="EMBL" id="PDK42517.1"/>
    </source>
</evidence>
<dbReference type="InterPro" id="IPR027417">
    <property type="entry name" value="P-loop_NTPase"/>
</dbReference>
<dbReference type="InterPro" id="IPR000330">
    <property type="entry name" value="SNF2_N"/>
</dbReference>
<reference evidence="2 5" key="2">
    <citation type="submission" date="2020-03" db="EMBL/GenBank/DDBJ databases">
        <title>Soil Listeria distribution.</title>
        <authorList>
            <person name="Liao J."/>
            <person name="Wiedmann M."/>
        </authorList>
    </citation>
    <scope>NUCLEOTIDE SEQUENCE [LARGE SCALE GENOMIC DNA]</scope>
    <source>
        <strain evidence="2 5">FSL L7-1829</strain>
    </source>
</reference>
<feature type="domain" description="Helicase ATP-binding" evidence="1">
    <location>
        <begin position="11"/>
        <end position="155"/>
    </location>
</feature>
<dbReference type="GO" id="GO:0005524">
    <property type="term" value="F:ATP binding"/>
    <property type="evidence" value="ECO:0007669"/>
    <property type="project" value="InterPro"/>
</dbReference>
<dbReference type="Gene3D" id="3.40.50.10810">
    <property type="entry name" value="Tandem AAA-ATPase domain"/>
    <property type="match status" value="1"/>
</dbReference>
<dbReference type="InterPro" id="IPR038718">
    <property type="entry name" value="SNF2-like_sf"/>
</dbReference>
<accession>A0A7X0T7S6</accession>
<dbReference type="PANTHER" id="PTHR10799">
    <property type="entry name" value="SNF2/RAD54 HELICASE FAMILY"/>
    <property type="match status" value="1"/>
</dbReference>
<dbReference type="RefSeq" id="WP_097349640.1">
    <property type="nucleotide sequence ID" value="NZ_CP122330.1"/>
</dbReference>
<evidence type="ECO:0000259" key="1">
    <source>
        <dbReference type="PROSITE" id="PS51192"/>
    </source>
</evidence>
<comment type="caution">
    <text evidence="2">The sequence shown here is derived from an EMBL/GenBank/DDBJ whole genome shotgun (WGS) entry which is preliminary data.</text>
</comment>
<dbReference type="Pfam" id="PF00176">
    <property type="entry name" value="SNF2-rel_dom"/>
    <property type="match status" value="1"/>
</dbReference>
<dbReference type="PROSITE" id="PS51192">
    <property type="entry name" value="HELICASE_ATP_BIND_1"/>
    <property type="match status" value="1"/>
</dbReference>
<name>A0A7X0T7S6_LISWE</name>
<dbReference type="InterPro" id="IPR014001">
    <property type="entry name" value="Helicase_ATP-bd"/>
</dbReference>
<dbReference type="EMBL" id="NYPG01000001">
    <property type="protein sequence ID" value="PDK42517.1"/>
    <property type="molecule type" value="Genomic_DNA"/>
</dbReference>
<organism evidence="2 5">
    <name type="scientific">Listeria welshimeri</name>
    <dbReference type="NCBI Taxonomy" id="1643"/>
    <lineage>
        <taxon>Bacteria</taxon>
        <taxon>Bacillati</taxon>
        <taxon>Bacillota</taxon>
        <taxon>Bacilli</taxon>
        <taxon>Bacillales</taxon>
        <taxon>Listeriaceae</taxon>
        <taxon>Listeria</taxon>
    </lineage>
</organism>
<keyword evidence="2" id="KW-0347">Helicase</keyword>
<evidence type="ECO:0000313" key="5">
    <source>
        <dbReference type="Proteomes" id="UP000522007"/>
    </source>
</evidence>
<gene>
    <name evidence="3" type="ORF">AFZ32_01450</name>
    <name evidence="2" type="ORF">HB853_10400</name>
</gene>
<dbReference type="AlphaFoldDB" id="A0A7X0T7S6"/>
<dbReference type="GO" id="GO:0004386">
    <property type="term" value="F:helicase activity"/>
    <property type="evidence" value="ECO:0007669"/>
    <property type="project" value="UniProtKB-KW"/>
</dbReference>
<reference evidence="3 4" key="1">
    <citation type="submission" date="2017-09" db="EMBL/GenBank/DDBJ databases">
        <title>Draft Genomes of 144 Listeria Monocytogenes isolates from foods.</title>
        <authorList>
            <person name="Wu C.H."/>
            <person name="Ng J."/>
            <person name="Kiang D."/>
            <person name="Chen C.-Y."/>
            <person name="Frink S."/>
            <person name="Lafrades M."/>
            <person name="Morales C."/>
            <person name="Park P."/>
            <person name="Zwick M."/>
        </authorList>
    </citation>
    <scope>NUCLEOTIDE SEQUENCE [LARGE SCALE GENOMIC DNA]</scope>
    <source>
        <strain evidence="3 4">CDPHFDLB-F14M01633.75-2</strain>
    </source>
</reference>
<evidence type="ECO:0000313" key="2">
    <source>
        <dbReference type="EMBL" id="MBC1323360.1"/>
    </source>
</evidence>
<dbReference type="EMBL" id="JAAROP010000011">
    <property type="protein sequence ID" value="MBC1323360.1"/>
    <property type="molecule type" value="Genomic_DNA"/>
</dbReference>
<sequence>MTLFDNQKQAIEKLKKYKVGALFMKPGSGKTRVACELIKDVNPDYVLWLVPFQTKENLANEIIKWNYDFPQEIIGIESLSNSDRLYLDCRDKLKKATKSYIIMDESLKIKNKQALRTQRAIKLARLADYKLIMNGTPLSRNILDLWSQLDFLSPQILNLTFSQFKKTFCEYVTITQLTENNKQTMDIIKKYHNLSYLYKLITPFIFSSSFDLKIDWHYIRHNYTIDEPLLEKYYELKNDYLQKAAAYTININFLEMSQVMQHCYCLSSEKFTITESLISGKEHSTIIFCKYKQSEKALQEAFPNVKVTTFAKSSYGLNLQTYNQIIYFDKTFDYSQRDQSERRIYRTGQMRDCYYHDLSGNVGLDTIIDTNISKKTNLLQEFKKELSQKNSFEVIMDAF</sequence>
<dbReference type="Proteomes" id="UP000219632">
    <property type="component" value="Unassembled WGS sequence"/>
</dbReference>
<proteinExistence type="predicted"/>
<keyword evidence="2" id="KW-0547">Nucleotide-binding</keyword>